<feature type="domain" description="SHSP" evidence="6">
    <location>
        <begin position="60"/>
        <end position="167"/>
    </location>
</feature>
<dbReference type="PANTHER" id="PTHR46733:SF4">
    <property type="entry name" value="HEAT SHOCK PROTEIN 21, CHLOROPLASTIC"/>
    <property type="match status" value="1"/>
</dbReference>
<dbReference type="InterPro" id="IPR044587">
    <property type="entry name" value="HSP21-like"/>
</dbReference>
<comment type="similarity">
    <text evidence="2 3">Belongs to the small heat shock protein (HSP20) family.</text>
</comment>
<dbReference type="CDD" id="cd06464">
    <property type="entry name" value="ACD_sHsps-like"/>
    <property type="match status" value="1"/>
</dbReference>
<organism evidence="7 8">
    <name type="scientific">Fistulifera solaris</name>
    <name type="common">Oleaginous diatom</name>
    <dbReference type="NCBI Taxonomy" id="1519565"/>
    <lineage>
        <taxon>Eukaryota</taxon>
        <taxon>Sar</taxon>
        <taxon>Stramenopiles</taxon>
        <taxon>Ochrophyta</taxon>
        <taxon>Bacillariophyta</taxon>
        <taxon>Bacillariophyceae</taxon>
        <taxon>Bacillariophycidae</taxon>
        <taxon>Naviculales</taxon>
        <taxon>Naviculaceae</taxon>
        <taxon>Fistulifera</taxon>
    </lineage>
</organism>
<keyword evidence="1" id="KW-0346">Stress response</keyword>
<feature type="signal peptide" evidence="5">
    <location>
        <begin position="1"/>
        <end position="19"/>
    </location>
</feature>
<gene>
    <name evidence="7" type="ORF">FisN_2Hh450</name>
</gene>
<dbReference type="InParanoid" id="A0A1Z5JG48"/>
<dbReference type="PROSITE" id="PS01031">
    <property type="entry name" value="SHSP"/>
    <property type="match status" value="1"/>
</dbReference>
<feature type="region of interest" description="Disordered" evidence="4">
    <location>
        <begin position="172"/>
        <end position="200"/>
    </location>
</feature>
<dbReference type="AlphaFoldDB" id="A0A1Z5JG48"/>
<keyword evidence="8" id="KW-1185">Reference proteome</keyword>
<dbReference type="OrthoDB" id="1431247at2759"/>
<evidence type="ECO:0000259" key="6">
    <source>
        <dbReference type="PROSITE" id="PS01031"/>
    </source>
</evidence>
<dbReference type="Pfam" id="PF00011">
    <property type="entry name" value="HSP20"/>
    <property type="match status" value="1"/>
</dbReference>
<evidence type="ECO:0000313" key="8">
    <source>
        <dbReference type="Proteomes" id="UP000198406"/>
    </source>
</evidence>
<dbReference type="PANTHER" id="PTHR46733">
    <property type="entry name" value="26.5 KDA HEAT SHOCK PROTEIN, MITOCHONDRIAL"/>
    <property type="match status" value="1"/>
</dbReference>
<dbReference type="SUPFAM" id="SSF49764">
    <property type="entry name" value="HSP20-like chaperones"/>
    <property type="match status" value="1"/>
</dbReference>
<proteinExistence type="inferred from homology"/>
<dbReference type="Proteomes" id="UP000198406">
    <property type="component" value="Unassembled WGS sequence"/>
</dbReference>
<feature type="chain" id="PRO_5012216114" description="SHSP domain-containing protein" evidence="5">
    <location>
        <begin position="20"/>
        <end position="200"/>
    </location>
</feature>
<dbReference type="Gene3D" id="2.60.40.790">
    <property type="match status" value="1"/>
</dbReference>
<evidence type="ECO:0000256" key="1">
    <source>
        <dbReference type="ARBA" id="ARBA00023016"/>
    </source>
</evidence>
<protein>
    <recommendedName>
        <fullName evidence="6">SHSP domain-containing protein</fullName>
    </recommendedName>
</protein>
<comment type="caution">
    <text evidence="7">The sequence shown here is derived from an EMBL/GenBank/DDBJ whole genome shotgun (WGS) entry which is preliminary data.</text>
</comment>
<dbReference type="InterPro" id="IPR008978">
    <property type="entry name" value="HSP20-like_chaperone"/>
</dbReference>
<evidence type="ECO:0000313" key="7">
    <source>
        <dbReference type="EMBL" id="GAX12959.1"/>
    </source>
</evidence>
<evidence type="ECO:0000256" key="5">
    <source>
        <dbReference type="SAM" id="SignalP"/>
    </source>
</evidence>
<keyword evidence="5" id="KW-0732">Signal</keyword>
<dbReference type="EMBL" id="BDSP01000060">
    <property type="protein sequence ID" value="GAX12959.1"/>
    <property type="molecule type" value="Genomic_DNA"/>
</dbReference>
<evidence type="ECO:0000256" key="4">
    <source>
        <dbReference type="SAM" id="MobiDB-lite"/>
    </source>
</evidence>
<sequence length="200" mass="22339">MKLNSAFGLLTLSPIMTSAWLFGSDLVLRDPTTSAFFYPTSTRALIHQRHQQLQNLMNREFFSQAYPRYEITDETDTFKITVEVPGMTQDDVQVSLEDDGKVLSIKGSHEEKEDGHSMSSKFTQRFLLDPSVDVDALTANLKDGVLIVMAPKDVKKLEASVRKIPVTYMQNDNTSTSVNVDGGKVDEATENKMEADRVNG</sequence>
<accession>A0A1Z5JG48</accession>
<reference evidence="7 8" key="1">
    <citation type="journal article" date="2015" name="Plant Cell">
        <title>Oil accumulation by the oleaginous diatom Fistulifera solaris as revealed by the genome and transcriptome.</title>
        <authorList>
            <person name="Tanaka T."/>
            <person name="Maeda Y."/>
            <person name="Veluchamy A."/>
            <person name="Tanaka M."/>
            <person name="Abida H."/>
            <person name="Marechal E."/>
            <person name="Bowler C."/>
            <person name="Muto M."/>
            <person name="Sunaga Y."/>
            <person name="Tanaka M."/>
            <person name="Yoshino T."/>
            <person name="Taniguchi T."/>
            <person name="Fukuda Y."/>
            <person name="Nemoto M."/>
            <person name="Matsumoto M."/>
            <person name="Wong P.S."/>
            <person name="Aburatani S."/>
            <person name="Fujibuchi W."/>
        </authorList>
    </citation>
    <scope>NUCLEOTIDE SEQUENCE [LARGE SCALE GENOMIC DNA]</scope>
    <source>
        <strain evidence="7 8">JPCC DA0580</strain>
    </source>
</reference>
<evidence type="ECO:0000256" key="3">
    <source>
        <dbReference type="RuleBase" id="RU003616"/>
    </source>
</evidence>
<evidence type="ECO:0000256" key="2">
    <source>
        <dbReference type="PROSITE-ProRule" id="PRU00285"/>
    </source>
</evidence>
<dbReference type="InterPro" id="IPR002068">
    <property type="entry name" value="A-crystallin/Hsp20_dom"/>
</dbReference>
<feature type="compositionally biased region" description="Basic and acidic residues" evidence="4">
    <location>
        <begin position="183"/>
        <end position="200"/>
    </location>
</feature>
<name>A0A1Z5JG48_FISSO</name>
<dbReference type="GO" id="GO:0009408">
    <property type="term" value="P:response to heat"/>
    <property type="evidence" value="ECO:0007669"/>
    <property type="project" value="InterPro"/>
</dbReference>